<reference evidence="8 9" key="1">
    <citation type="submission" date="2019-04" db="EMBL/GenBank/DDBJ databases">
        <title>genome sequence of strain W3.</title>
        <authorList>
            <person name="Gao J."/>
            <person name="Sun J."/>
        </authorList>
    </citation>
    <scope>NUCLEOTIDE SEQUENCE [LARGE SCALE GENOMIC DNA]</scope>
    <source>
        <strain evidence="8 9">W3</strain>
    </source>
</reference>
<evidence type="ECO:0000259" key="7">
    <source>
        <dbReference type="PROSITE" id="PS51123"/>
    </source>
</evidence>
<dbReference type="InterPro" id="IPR006664">
    <property type="entry name" value="OMP_bac"/>
</dbReference>
<evidence type="ECO:0000256" key="2">
    <source>
        <dbReference type="ARBA" id="ARBA00023136"/>
    </source>
</evidence>
<evidence type="ECO:0000256" key="6">
    <source>
        <dbReference type="SAM" id="SignalP"/>
    </source>
</evidence>
<accession>A0A4S8PSL7</accession>
<evidence type="ECO:0000256" key="1">
    <source>
        <dbReference type="ARBA" id="ARBA00004442"/>
    </source>
</evidence>
<comment type="subcellular location">
    <subcellularLocation>
        <location evidence="1">Cell outer membrane</location>
    </subcellularLocation>
</comment>
<evidence type="ECO:0000256" key="4">
    <source>
        <dbReference type="PROSITE-ProRule" id="PRU00473"/>
    </source>
</evidence>
<evidence type="ECO:0000313" key="9">
    <source>
        <dbReference type="Proteomes" id="UP000307378"/>
    </source>
</evidence>
<dbReference type="InterPro" id="IPR036737">
    <property type="entry name" value="OmpA-like_sf"/>
</dbReference>
<gene>
    <name evidence="8" type="ORF">FAA86_22090</name>
</gene>
<evidence type="ECO:0000313" key="8">
    <source>
        <dbReference type="EMBL" id="THV31164.1"/>
    </source>
</evidence>
<dbReference type="Pfam" id="PF16234">
    <property type="entry name" value="DUF4892"/>
    <property type="match status" value="1"/>
</dbReference>
<proteinExistence type="predicted"/>
<dbReference type="Gene3D" id="3.30.1330.60">
    <property type="entry name" value="OmpA-like domain"/>
    <property type="match status" value="1"/>
</dbReference>
<feature type="signal peptide" evidence="6">
    <location>
        <begin position="1"/>
        <end position="21"/>
    </location>
</feature>
<dbReference type="SUPFAM" id="SSF103088">
    <property type="entry name" value="OmpA-like"/>
    <property type="match status" value="1"/>
</dbReference>
<dbReference type="InterPro" id="IPR006665">
    <property type="entry name" value="OmpA-like"/>
</dbReference>
<keyword evidence="2 4" id="KW-0472">Membrane</keyword>
<dbReference type="PROSITE" id="PS51123">
    <property type="entry name" value="OMPA_2"/>
    <property type="match status" value="1"/>
</dbReference>
<evidence type="ECO:0000256" key="5">
    <source>
        <dbReference type="SAM" id="MobiDB-lite"/>
    </source>
</evidence>
<dbReference type="GO" id="GO:0009279">
    <property type="term" value="C:cell outer membrane"/>
    <property type="evidence" value="ECO:0007669"/>
    <property type="project" value="UniProtKB-SubCell"/>
</dbReference>
<sequence>MLKLILICISSILITLGSASAKDVAGGEDYPLVGRYDGSVMTLYKVSDYEEQRILTKPITSADRRATGKRVNDKNSVAAAGRSIRIRYEGPEGRSPLEVARNFQSEIKAKGFELLFECRGADCSDLGGSELYFALHDESPLGNGDIHSNPGSQIFTSAKLARAEGDVYATIYVGEFKKAPEVLIDVVETAPMDTDKIVFVDAAQMQKDITAYGRVALYGILFDFDQATIRPDSQPTLDEIVKFLGSNPDVKVIVAGHTDWKGGFDYSIELSKRRADAVVSALTDLGISTSRLRAFGAGPAAPVASNESEAGRAKNRRVELVKAE</sequence>
<feature type="compositionally biased region" description="Basic and acidic residues" evidence="5">
    <location>
        <begin position="309"/>
        <end position="324"/>
    </location>
</feature>
<dbReference type="InterPro" id="IPR050330">
    <property type="entry name" value="Bact_OuterMem_StrucFunc"/>
</dbReference>
<dbReference type="RefSeq" id="WP_136543192.1">
    <property type="nucleotide sequence ID" value="NZ_STGU01000021.1"/>
</dbReference>
<feature type="domain" description="OmpA-like" evidence="7">
    <location>
        <begin position="209"/>
        <end position="324"/>
    </location>
</feature>
<protein>
    <submittedName>
        <fullName evidence="8">DUF4892 domain-containing protein</fullName>
    </submittedName>
</protein>
<comment type="caution">
    <text evidence="8">The sequence shown here is derived from an EMBL/GenBank/DDBJ whole genome shotgun (WGS) entry which is preliminary data.</text>
</comment>
<keyword evidence="3" id="KW-0998">Cell outer membrane</keyword>
<dbReference type="PRINTS" id="PR01021">
    <property type="entry name" value="OMPADOMAIN"/>
</dbReference>
<dbReference type="PANTHER" id="PTHR30329">
    <property type="entry name" value="STATOR ELEMENT OF FLAGELLAR MOTOR COMPLEX"/>
    <property type="match status" value="1"/>
</dbReference>
<evidence type="ECO:0000256" key="3">
    <source>
        <dbReference type="ARBA" id="ARBA00023237"/>
    </source>
</evidence>
<dbReference type="AlphaFoldDB" id="A0A4S8PSL7"/>
<dbReference type="PANTHER" id="PTHR30329:SF21">
    <property type="entry name" value="LIPOPROTEIN YIAD-RELATED"/>
    <property type="match status" value="1"/>
</dbReference>
<feature type="chain" id="PRO_5020463466" evidence="6">
    <location>
        <begin position="22"/>
        <end position="324"/>
    </location>
</feature>
<organism evidence="8 9">
    <name type="scientific">Rhizobium rosettiformans W3</name>
    <dbReference type="NCBI Taxonomy" id="538378"/>
    <lineage>
        <taxon>Bacteria</taxon>
        <taxon>Pseudomonadati</taxon>
        <taxon>Pseudomonadota</taxon>
        <taxon>Alphaproteobacteria</taxon>
        <taxon>Hyphomicrobiales</taxon>
        <taxon>Rhizobiaceae</taxon>
        <taxon>Rhizobium/Agrobacterium group</taxon>
        <taxon>Rhizobium</taxon>
    </lineage>
</organism>
<dbReference type="Proteomes" id="UP000307378">
    <property type="component" value="Unassembled WGS sequence"/>
</dbReference>
<keyword evidence="6" id="KW-0732">Signal</keyword>
<dbReference type="Pfam" id="PF00691">
    <property type="entry name" value="OmpA"/>
    <property type="match status" value="1"/>
</dbReference>
<name>A0A4S8PSL7_9HYPH</name>
<dbReference type="EMBL" id="STGU01000021">
    <property type="protein sequence ID" value="THV31164.1"/>
    <property type="molecule type" value="Genomic_DNA"/>
</dbReference>
<feature type="region of interest" description="Disordered" evidence="5">
    <location>
        <begin position="299"/>
        <end position="324"/>
    </location>
</feature>
<dbReference type="InterPro" id="IPR032608">
    <property type="entry name" value="DUF4892"/>
</dbReference>
<dbReference type="CDD" id="cd07185">
    <property type="entry name" value="OmpA_C-like"/>
    <property type="match status" value="1"/>
</dbReference>